<proteinExistence type="predicted"/>
<keyword evidence="2" id="KW-0472">Membrane</keyword>
<dbReference type="AlphaFoldDB" id="A0A8T0H6L3"/>
<evidence type="ECO:0000256" key="2">
    <source>
        <dbReference type="SAM" id="Phobius"/>
    </source>
</evidence>
<evidence type="ECO:0000259" key="3">
    <source>
        <dbReference type="SMART" id="SM00382"/>
    </source>
</evidence>
<comment type="caution">
    <text evidence="4">The sequence shown here is derived from an EMBL/GenBank/DDBJ whole genome shotgun (WGS) entry which is preliminary data.</text>
</comment>
<dbReference type="PANTHER" id="PTHR46411">
    <property type="entry name" value="FAMILY ATPASE, PUTATIVE-RELATED"/>
    <property type="match status" value="1"/>
</dbReference>
<accession>A0A8T0H6L3</accession>
<gene>
    <name evidence="4" type="ORF">KC19_7G032400</name>
</gene>
<dbReference type="CDD" id="cd19481">
    <property type="entry name" value="RecA-like_protease"/>
    <property type="match status" value="1"/>
</dbReference>
<dbReference type="InterPro" id="IPR003959">
    <property type="entry name" value="ATPase_AAA_core"/>
</dbReference>
<dbReference type="Proteomes" id="UP000822688">
    <property type="component" value="Chromosome 7"/>
</dbReference>
<dbReference type="InterPro" id="IPR054289">
    <property type="entry name" value="DUF7025"/>
</dbReference>
<keyword evidence="2" id="KW-1133">Transmembrane helix</keyword>
<evidence type="ECO:0000256" key="1">
    <source>
        <dbReference type="SAM" id="MobiDB-lite"/>
    </source>
</evidence>
<feature type="domain" description="AAA+ ATPase" evidence="3">
    <location>
        <begin position="888"/>
        <end position="1017"/>
    </location>
</feature>
<dbReference type="Pfam" id="PF00004">
    <property type="entry name" value="AAA"/>
    <property type="match status" value="1"/>
</dbReference>
<evidence type="ECO:0000313" key="5">
    <source>
        <dbReference type="Proteomes" id="UP000822688"/>
    </source>
</evidence>
<keyword evidence="5" id="KW-1185">Reference proteome</keyword>
<name>A0A8T0H6L3_CERPU</name>
<organism evidence="4 5">
    <name type="scientific">Ceratodon purpureus</name>
    <name type="common">Fire moss</name>
    <name type="synonym">Dicranum purpureum</name>
    <dbReference type="NCBI Taxonomy" id="3225"/>
    <lineage>
        <taxon>Eukaryota</taxon>
        <taxon>Viridiplantae</taxon>
        <taxon>Streptophyta</taxon>
        <taxon>Embryophyta</taxon>
        <taxon>Bryophyta</taxon>
        <taxon>Bryophytina</taxon>
        <taxon>Bryopsida</taxon>
        <taxon>Dicranidae</taxon>
        <taxon>Pseudoditrichales</taxon>
        <taxon>Ditrichaceae</taxon>
        <taxon>Ceratodon</taxon>
    </lineage>
</organism>
<keyword evidence="2" id="KW-0812">Transmembrane</keyword>
<feature type="transmembrane region" description="Helical" evidence="2">
    <location>
        <begin position="31"/>
        <end position="52"/>
    </location>
</feature>
<dbReference type="InterPro" id="IPR003593">
    <property type="entry name" value="AAA+_ATPase"/>
</dbReference>
<dbReference type="PANTHER" id="PTHR46411:SF3">
    <property type="entry name" value="AAA+ ATPASE DOMAIN-CONTAINING PROTEIN"/>
    <property type="match status" value="1"/>
</dbReference>
<dbReference type="Pfam" id="PF22942">
    <property type="entry name" value="DUF7025"/>
    <property type="match status" value="1"/>
</dbReference>
<reference evidence="4" key="1">
    <citation type="submission" date="2020-06" db="EMBL/GenBank/DDBJ databases">
        <title>WGS assembly of Ceratodon purpureus strain R40.</title>
        <authorList>
            <person name="Carey S.B."/>
            <person name="Jenkins J."/>
            <person name="Shu S."/>
            <person name="Lovell J.T."/>
            <person name="Sreedasyam A."/>
            <person name="Maumus F."/>
            <person name="Tiley G.P."/>
            <person name="Fernandez-Pozo N."/>
            <person name="Barry K."/>
            <person name="Chen C."/>
            <person name="Wang M."/>
            <person name="Lipzen A."/>
            <person name="Daum C."/>
            <person name="Saski C.A."/>
            <person name="Payton A.C."/>
            <person name="Mcbreen J.C."/>
            <person name="Conrad R.E."/>
            <person name="Kollar L.M."/>
            <person name="Olsson S."/>
            <person name="Huttunen S."/>
            <person name="Landis J.B."/>
            <person name="Wickett N.J."/>
            <person name="Johnson M.G."/>
            <person name="Rensing S.A."/>
            <person name="Grimwood J."/>
            <person name="Schmutz J."/>
            <person name="Mcdaniel S.F."/>
        </authorList>
    </citation>
    <scope>NUCLEOTIDE SEQUENCE</scope>
    <source>
        <strain evidence="4">R40</strain>
    </source>
</reference>
<feature type="region of interest" description="Disordered" evidence="1">
    <location>
        <begin position="430"/>
        <end position="450"/>
    </location>
</feature>
<dbReference type="EMBL" id="CM026428">
    <property type="protein sequence ID" value="KAG0566024.1"/>
    <property type="molecule type" value="Genomic_DNA"/>
</dbReference>
<feature type="transmembrane region" description="Helical" evidence="2">
    <location>
        <begin position="354"/>
        <end position="374"/>
    </location>
</feature>
<dbReference type="Gene3D" id="3.40.50.300">
    <property type="entry name" value="P-loop containing nucleotide triphosphate hydrolases"/>
    <property type="match status" value="1"/>
</dbReference>
<dbReference type="SUPFAM" id="SSF52540">
    <property type="entry name" value="P-loop containing nucleoside triphosphate hydrolases"/>
    <property type="match status" value="1"/>
</dbReference>
<dbReference type="SMART" id="SM00382">
    <property type="entry name" value="AAA"/>
    <property type="match status" value="1"/>
</dbReference>
<feature type="region of interest" description="Disordered" evidence="1">
    <location>
        <begin position="1100"/>
        <end position="1171"/>
    </location>
</feature>
<dbReference type="GO" id="GO:0016887">
    <property type="term" value="F:ATP hydrolysis activity"/>
    <property type="evidence" value="ECO:0007669"/>
    <property type="project" value="InterPro"/>
</dbReference>
<dbReference type="GO" id="GO:0005524">
    <property type="term" value="F:ATP binding"/>
    <property type="evidence" value="ECO:0007669"/>
    <property type="project" value="InterPro"/>
</dbReference>
<protein>
    <recommendedName>
        <fullName evidence="3">AAA+ ATPase domain-containing protein</fullName>
    </recommendedName>
</protein>
<sequence length="1171" mass="132606">MESDKLWESRSWEINWGTFMYFVGQEIMCSLIGRCVFWLIIFYGFYCCNLFFQERQREERQNKLSKAHRAQSDSERAAVDHHWPWPEIQSHGNSVLDLPDVPRRRRTRFTNQPLVNPGPNATRATYSSSGLESEAIPRLAPVMMFTPWCTKESCKENLKKHASDLCAPYQDITCLEASGWFVQTQLDLSSAMAKKLKRIAAERFCSIISVQLSRWRACCLIDGEVKTLKLNENETDLVPVILHSSYAAGILTVEGLNLNSATIQLVSKHGGCTTLETKRSEGAGGLEIHTCMCELPKKHSVPELSILAFTEVVKDGIGLRVSSLSVQIQDNNLRTVLRDILPFTFLVTYATKQILLSVMYASPIVAGLILFLIITSAQMLPQSIETTIKLLLTKMTTHVSLTFYYAFQTFMFEFKTYVSSMKFAEDAAFPSRKNSKTPSSRKASSHPIVESESFSLEASDIEEENSAPAHGSDPVQSSEWQWPVYDTIYKYGVSSLKLRKVENAETTVVPFEVVYLNREGLPWANQVKVNISSPYLIELLSGKIDQWGCKKKISIDGPELFRSYEKLTETREVCEVKLKGSESSSSADGSPDKEELQHITHLIRFMDKEFEEINLLLADMKNGSCVTWEMLWAFFPPEERVVYFDVITQESVCGEVLHTKYKESSLMEDAALFVTVKKWDYNCKSWKECTNTIKVRAFEGDLAINTLDIHPLKFAEDIKATEKMFLDIGEKFCALSMMQRNLYMNYTGTMVKNDKKLFSSTEKQFAEGRVMIDLRSFSKMNPDYPMGSAQPPIDVLRDNISVQIDITTDPKRMYCPSFVYGFSFRLKKWGCFSVRGFSDIEYNDSAYDELVMNPVTKSLTESWVREHLKEGRNEASQGIDRIDPIANKGEGCIFLCYGPPGTGKTFTAESLSEKLQCPLWTLSAFELGTTPQAVETMLVKVLDIAASWGAILLLDEADVYLERRSSKDLTRNAITGVFLRQLEYYRGVLFLTTNRDDSFDEAICSRITQFLYYGRLDEHQRGTIWTNLFSRGGLKKYTTDDLAELSKPEFNGREIRKIVKIAQTMANIKKEKLKVQHVREALTVYDESSKFRTALHLQTHPNHPVHQHPTHTPSKLQKESPKSACAAPTPSEIHPSSSATFVGDCPSGSEVSPSVCEGLDPHGTVEQQDST</sequence>
<dbReference type="InterPro" id="IPR027417">
    <property type="entry name" value="P-loop_NTPase"/>
</dbReference>
<evidence type="ECO:0000313" key="4">
    <source>
        <dbReference type="EMBL" id="KAG0566024.1"/>
    </source>
</evidence>